<dbReference type="Proteomes" id="UP000268093">
    <property type="component" value="Unassembled WGS sequence"/>
</dbReference>
<gene>
    <name evidence="1" type="ORF">BC936DRAFT_147686</name>
</gene>
<sequence>MLITIISYHHINPKRILTQAQSLEKINLGTHCPCCSNSLMALSLLIYSNRWHLNILWKFSEEPRSTEHSPSRSVNLWDDGDQNITNETVFTRQARRDGLRT</sequence>
<comment type="caution">
    <text evidence="1">The sequence shown here is derived from an EMBL/GenBank/DDBJ whole genome shotgun (WGS) entry which is preliminary data.</text>
</comment>
<protein>
    <submittedName>
        <fullName evidence="1">Uncharacterized protein</fullName>
    </submittedName>
</protein>
<keyword evidence="2" id="KW-1185">Reference proteome</keyword>
<evidence type="ECO:0000313" key="1">
    <source>
        <dbReference type="EMBL" id="RUP45826.1"/>
    </source>
</evidence>
<accession>A0A433D4Q8</accession>
<evidence type="ECO:0000313" key="2">
    <source>
        <dbReference type="Proteomes" id="UP000268093"/>
    </source>
</evidence>
<proteinExistence type="predicted"/>
<organism evidence="1 2">
    <name type="scientific">Jimgerdemannia flammicorona</name>
    <dbReference type="NCBI Taxonomy" id="994334"/>
    <lineage>
        <taxon>Eukaryota</taxon>
        <taxon>Fungi</taxon>
        <taxon>Fungi incertae sedis</taxon>
        <taxon>Mucoromycota</taxon>
        <taxon>Mucoromycotina</taxon>
        <taxon>Endogonomycetes</taxon>
        <taxon>Endogonales</taxon>
        <taxon>Endogonaceae</taxon>
        <taxon>Jimgerdemannia</taxon>
    </lineage>
</organism>
<name>A0A433D4Q8_9FUNG</name>
<reference evidence="1 2" key="1">
    <citation type="journal article" date="2018" name="New Phytol.">
        <title>Phylogenomics of Endogonaceae and evolution of mycorrhizas within Mucoromycota.</title>
        <authorList>
            <person name="Chang Y."/>
            <person name="Desiro A."/>
            <person name="Na H."/>
            <person name="Sandor L."/>
            <person name="Lipzen A."/>
            <person name="Clum A."/>
            <person name="Barry K."/>
            <person name="Grigoriev I.V."/>
            <person name="Martin F.M."/>
            <person name="Stajich J.E."/>
            <person name="Smith M.E."/>
            <person name="Bonito G."/>
            <person name="Spatafora J.W."/>
        </authorList>
    </citation>
    <scope>NUCLEOTIDE SEQUENCE [LARGE SCALE GENOMIC DNA]</scope>
    <source>
        <strain evidence="1 2">GMNB39</strain>
    </source>
</reference>
<dbReference type="EMBL" id="RBNI01006710">
    <property type="protein sequence ID" value="RUP45826.1"/>
    <property type="molecule type" value="Genomic_DNA"/>
</dbReference>
<dbReference type="AlphaFoldDB" id="A0A433D4Q8"/>